<dbReference type="GO" id="GO:0097367">
    <property type="term" value="F:carbohydrate derivative binding"/>
    <property type="evidence" value="ECO:0007669"/>
    <property type="project" value="InterPro"/>
</dbReference>
<evidence type="ECO:0000256" key="5">
    <source>
        <dbReference type="PIRSR" id="PIRSR004692-2"/>
    </source>
</evidence>
<dbReference type="GO" id="GO:0019146">
    <property type="term" value="F:arabinose-5-phosphate isomerase activity"/>
    <property type="evidence" value="ECO:0007669"/>
    <property type="project" value="UniProtKB-ARBA"/>
</dbReference>
<keyword evidence="2" id="KW-0677">Repeat</keyword>
<feature type="domain" description="SIS" evidence="9">
    <location>
        <begin position="53"/>
        <end position="196"/>
    </location>
</feature>
<feature type="site" description="Catalytically relevant" evidence="6">
    <location>
        <position position="205"/>
    </location>
</feature>
<dbReference type="Proteomes" id="UP000321523">
    <property type="component" value="Unassembled WGS sequence"/>
</dbReference>
<dbReference type="GO" id="GO:0046872">
    <property type="term" value="F:metal ion binding"/>
    <property type="evidence" value="ECO:0007669"/>
    <property type="project" value="UniProtKB-KW"/>
</dbReference>
<evidence type="ECO:0000256" key="4">
    <source>
        <dbReference type="PIRNR" id="PIRNR004692"/>
    </source>
</evidence>
<dbReference type="InterPro" id="IPR004800">
    <property type="entry name" value="KdsD/KpsF-type"/>
</dbReference>
<comment type="caution">
    <text evidence="10">The sequence shown here is derived from an EMBL/GenBank/DDBJ whole genome shotgun (WGS) entry which is preliminary data.</text>
</comment>
<dbReference type="Gene3D" id="3.40.50.10490">
    <property type="entry name" value="Glucose-6-phosphate isomerase like protein, domain 1"/>
    <property type="match status" value="1"/>
</dbReference>
<dbReference type="PANTHER" id="PTHR42745">
    <property type="match status" value="1"/>
</dbReference>
<keyword evidence="11" id="KW-1185">Reference proteome</keyword>
<keyword evidence="3 7" id="KW-0129">CBS domain</keyword>
<dbReference type="Gene3D" id="3.10.580.10">
    <property type="entry name" value="CBS-domain"/>
    <property type="match status" value="1"/>
</dbReference>
<dbReference type="SUPFAM" id="SSF53697">
    <property type="entry name" value="SIS domain"/>
    <property type="match status" value="1"/>
</dbReference>
<dbReference type="PROSITE" id="PS51464">
    <property type="entry name" value="SIS"/>
    <property type="match status" value="1"/>
</dbReference>
<feature type="site" description="Catalytically relevant" evidence="6">
    <location>
        <position position="123"/>
    </location>
</feature>
<feature type="site" description="Catalytically relevant" evidence="6">
    <location>
        <position position="71"/>
    </location>
</feature>
<dbReference type="GO" id="GO:0005975">
    <property type="term" value="P:carbohydrate metabolic process"/>
    <property type="evidence" value="ECO:0007669"/>
    <property type="project" value="InterPro"/>
</dbReference>
<dbReference type="NCBIfam" id="TIGR00393">
    <property type="entry name" value="kpsF"/>
    <property type="match status" value="1"/>
</dbReference>
<protein>
    <submittedName>
        <fullName evidence="10">KpsF/GutQ</fullName>
    </submittedName>
</protein>
<comment type="similarity">
    <text evidence="1 4">Belongs to the SIS family. GutQ/KpsF subfamily.</text>
</comment>
<dbReference type="InterPro" id="IPR000644">
    <property type="entry name" value="CBS_dom"/>
</dbReference>
<reference evidence="10 11" key="1">
    <citation type="submission" date="2019-07" db="EMBL/GenBank/DDBJ databases">
        <title>Whole genome shotgun sequence of Skermanella aerolata NBRC 106429.</title>
        <authorList>
            <person name="Hosoyama A."/>
            <person name="Uohara A."/>
            <person name="Ohji S."/>
            <person name="Ichikawa N."/>
        </authorList>
    </citation>
    <scope>NUCLEOTIDE SEQUENCE [LARGE SCALE GENOMIC DNA]</scope>
    <source>
        <strain evidence="10 11">NBRC 106429</strain>
    </source>
</reference>
<dbReference type="InterPro" id="IPR001347">
    <property type="entry name" value="SIS_dom"/>
</dbReference>
<evidence type="ECO:0000256" key="1">
    <source>
        <dbReference type="ARBA" id="ARBA00008165"/>
    </source>
</evidence>
<dbReference type="InterPro" id="IPR046342">
    <property type="entry name" value="CBS_dom_sf"/>
</dbReference>
<dbReference type="PROSITE" id="PS51371">
    <property type="entry name" value="CBS"/>
    <property type="match status" value="2"/>
</dbReference>
<dbReference type="Pfam" id="PF00571">
    <property type="entry name" value="CBS"/>
    <property type="match status" value="2"/>
</dbReference>
<dbReference type="InterPro" id="IPR035474">
    <property type="entry name" value="SIS_Kpsf"/>
</dbReference>
<dbReference type="CDD" id="cd04604">
    <property type="entry name" value="CBS_pair_SIS_assoc"/>
    <property type="match status" value="1"/>
</dbReference>
<dbReference type="InterPro" id="IPR046348">
    <property type="entry name" value="SIS_dom_sf"/>
</dbReference>
<evidence type="ECO:0000259" key="9">
    <source>
        <dbReference type="PROSITE" id="PS51464"/>
    </source>
</evidence>
<keyword evidence="5" id="KW-0862">Zinc</keyword>
<feature type="binding site" evidence="5">
    <location>
        <position position="94"/>
    </location>
    <ligand>
        <name>Zn(2+)</name>
        <dbReference type="ChEBI" id="CHEBI:29105"/>
    </ligand>
</feature>
<evidence type="ECO:0000313" key="10">
    <source>
        <dbReference type="EMBL" id="GEO39551.1"/>
    </source>
</evidence>
<evidence type="ECO:0000256" key="3">
    <source>
        <dbReference type="ARBA" id="ARBA00023122"/>
    </source>
</evidence>
<evidence type="ECO:0000256" key="7">
    <source>
        <dbReference type="PROSITE-ProRule" id="PRU00703"/>
    </source>
</evidence>
<sequence>MDHSTAPDSALSDKAQADMSADGDIAVARRVLRVEAEALMDMAAGLDDSFARAVKALAGITGRVVVTGMGKSGHIARKIAATLASTGTPALWVHPGEASHGDLGMIARDDAVIALSNSGDTAELCDIVAYAKRFRIPLIGITRRTHSSLAEQSDVALILPQSPEACPLGLAPTTSTTLMLSLGDALAVALLERRGFSAADFKVFHPGGQLGRQLLRVTEMMHTGAELPLAPLDIKVSEAILVMTAKRFGCVGLTGADGRLAGIITDGDLRRHMNPDLLSLPAQTVMTSDPKTIRLTTLAGEALGIMNALAITSLFITDDGRPVGIIHIHDCLRAGVA</sequence>
<accession>A0A512DSV1</accession>
<evidence type="ECO:0000259" key="8">
    <source>
        <dbReference type="PROSITE" id="PS51371"/>
    </source>
</evidence>
<dbReference type="GO" id="GO:1901135">
    <property type="term" value="P:carbohydrate derivative metabolic process"/>
    <property type="evidence" value="ECO:0007669"/>
    <property type="project" value="InterPro"/>
</dbReference>
<feature type="site" description="Catalytically relevant" evidence="6">
    <location>
        <position position="164"/>
    </location>
</feature>
<dbReference type="AlphaFoldDB" id="A0A512DSV1"/>
<dbReference type="PANTHER" id="PTHR42745:SF1">
    <property type="entry name" value="ARABINOSE 5-PHOSPHATE ISOMERASE KDSD"/>
    <property type="match status" value="1"/>
</dbReference>
<gene>
    <name evidence="10" type="ORF">SAE02_36990</name>
</gene>
<dbReference type="CDD" id="cd05014">
    <property type="entry name" value="SIS_Kpsf"/>
    <property type="match status" value="1"/>
</dbReference>
<evidence type="ECO:0000256" key="2">
    <source>
        <dbReference type="ARBA" id="ARBA00022737"/>
    </source>
</evidence>
<feature type="domain" description="CBS" evidence="8">
    <location>
        <begin position="286"/>
        <end position="337"/>
    </location>
</feature>
<dbReference type="EMBL" id="BJYZ01000017">
    <property type="protein sequence ID" value="GEO39551.1"/>
    <property type="molecule type" value="Genomic_DNA"/>
</dbReference>
<evidence type="ECO:0000313" key="11">
    <source>
        <dbReference type="Proteomes" id="UP000321523"/>
    </source>
</evidence>
<proteinExistence type="inferred from homology"/>
<dbReference type="PIRSF" id="PIRSF004692">
    <property type="entry name" value="KdsD_KpsF"/>
    <property type="match status" value="1"/>
</dbReference>
<keyword evidence="5" id="KW-0479">Metal-binding</keyword>
<feature type="domain" description="CBS" evidence="8">
    <location>
        <begin position="221"/>
        <end position="280"/>
    </location>
</feature>
<dbReference type="InterPro" id="IPR050986">
    <property type="entry name" value="GutQ/KpsF_isomerases"/>
</dbReference>
<dbReference type="Pfam" id="PF01380">
    <property type="entry name" value="SIS"/>
    <property type="match status" value="1"/>
</dbReference>
<organism evidence="10 11">
    <name type="scientific">Skermanella aerolata</name>
    <dbReference type="NCBI Taxonomy" id="393310"/>
    <lineage>
        <taxon>Bacteria</taxon>
        <taxon>Pseudomonadati</taxon>
        <taxon>Pseudomonadota</taxon>
        <taxon>Alphaproteobacteria</taxon>
        <taxon>Rhodospirillales</taxon>
        <taxon>Azospirillaceae</taxon>
        <taxon>Skermanella</taxon>
    </lineage>
</organism>
<evidence type="ECO:0000256" key="6">
    <source>
        <dbReference type="PIRSR" id="PIRSR004692-3"/>
    </source>
</evidence>
<dbReference type="SMART" id="SM00116">
    <property type="entry name" value="CBS"/>
    <property type="match status" value="2"/>
</dbReference>
<dbReference type="FunFam" id="3.40.50.10490:FF:000011">
    <property type="entry name" value="Arabinose 5-phosphate isomerase"/>
    <property type="match status" value="1"/>
</dbReference>
<name>A0A512DSV1_9PROT</name>